<comment type="similarity">
    <text evidence="4 14">In the N-terminal section; belongs to the cytidine and deoxycytidylate deaminase family.</text>
</comment>
<dbReference type="Pfam" id="PF00383">
    <property type="entry name" value="dCMP_cyt_deam_1"/>
    <property type="match status" value="1"/>
</dbReference>
<comment type="caution">
    <text evidence="16">The sequence shown here is derived from an EMBL/GenBank/DDBJ whole genome shotgun (WGS) entry which is preliminary data.</text>
</comment>
<dbReference type="InterPro" id="IPR016193">
    <property type="entry name" value="Cytidine_deaminase-like"/>
</dbReference>
<evidence type="ECO:0000259" key="15">
    <source>
        <dbReference type="PROSITE" id="PS51747"/>
    </source>
</evidence>
<reference evidence="16 17" key="1">
    <citation type="submission" date="2023-07" db="EMBL/GenBank/DDBJ databases">
        <title>Genomic Encyclopedia of Type Strains, Phase IV (KMG-IV): sequencing the most valuable type-strain genomes for metagenomic binning, comparative biology and taxonomic classification.</title>
        <authorList>
            <person name="Goeker M."/>
        </authorList>
    </citation>
    <scope>NUCLEOTIDE SEQUENCE [LARGE SCALE GENOMIC DNA]</scope>
    <source>
        <strain evidence="16 17">DSM 16980</strain>
    </source>
</reference>
<dbReference type="GO" id="GO:0008703">
    <property type="term" value="F:5-amino-6-(5-phosphoribosylamino)uracil reductase activity"/>
    <property type="evidence" value="ECO:0007669"/>
    <property type="project" value="UniProtKB-EC"/>
</dbReference>
<dbReference type="RefSeq" id="WP_307223571.1">
    <property type="nucleotide sequence ID" value="NZ_CP116940.1"/>
</dbReference>
<evidence type="ECO:0000256" key="4">
    <source>
        <dbReference type="ARBA" id="ARBA00005259"/>
    </source>
</evidence>
<keyword evidence="14 16" id="KW-0378">Hydrolase</keyword>
<dbReference type="InterPro" id="IPR016192">
    <property type="entry name" value="APOBEC/CMP_deaminase_Zn-bd"/>
</dbReference>
<dbReference type="InterPro" id="IPR004794">
    <property type="entry name" value="Eubact_RibD"/>
</dbReference>
<evidence type="ECO:0000256" key="8">
    <source>
        <dbReference type="ARBA" id="ARBA00022833"/>
    </source>
</evidence>
<comment type="catalytic activity">
    <reaction evidence="13 14">
        <text>2,5-diamino-6-hydroxy-4-(5-phosphoribosylamino)-pyrimidine + H2O + H(+) = 5-amino-6-(5-phospho-D-ribosylamino)uracil + NH4(+)</text>
        <dbReference type="Rhea" id="RHEA:21868"/>
        <dbReference type="ChEBI" id="CHEBI:15377"/>
        <dbReference type="ChEBI" id="CHEBI:15378"/>
        <dbReference type="ChEBI" id="CHEBI:28938"/>
        <dbReference type="ChEBI" id="CHEBI:58453"/>
        <dbReference type="ChEBI" id="CHEBI:58614"/>
        <dbReference type="EC" id="3.5.4.26"/>
    </reaction>
</comment>
<evidence type="ECO:0000256" key="5">
    <source>
        <dbReference type="ARBA" id="ARBA00007417"/>
    </source>
</evidence>
<evidence type="ECO:0000256" key="2">
    <source>
        <dbReference type="ARBA" id="ARBA00004882"/>
    </source>
</evidence>
<dbReference type="InterPro" id="IPR002125">
    <property type="entry name" value="CMP_dCMP_dom"/>
</dbReference>
<keyword evidence="10 14" id="KW-0560">Oxidoreductase</keyword>
<sequence length="365" mass="39342">MESDERYMRMALELAKNAEGRTSPNPMVGAVIVKDGRVIGCGWHKRAGTPHAEVNALAAAGDLAEGATVYVSLEPCSHFGRTPPCCDALIKAGVKRVVVAMTDTNPKVSGRGIKKIRDAGIEVTTGLLADEARKLNEVFFKWIEKEQPFVTIKSAMTLDGKIATRTGQSKWITSERSRQYGHRLRDINDAIMVGINTVIADDPSLTARLENGGRNPIRIVLDSCARIPLDSVLINDGKAPVIMAVTEKAPEERLRALADRNVQILVCEEDTNGHICLQKLFRQLAQKNICSILVEGGAALMGSIISANLADKAYFFIAPKLIGGETAKMAVGGEGIGELSDAVELFDTSAEVLDGGDVLIKGYMR</sequence>
<dbReference type="PANTHER" id="PTHR38011:SF7">
    <property type="entry name" value="2,5-DIAMINO-6-RIBOSYLAMINO-4(3H)-PYRIMIDINONE 5'-PHOSPHATE REDUCTASE"/>
    <property type="match status" value="1"/>
</dbReference>
<evidence type="ECO:0000256" key="10">
    <source>
        <dbReference type="ARBA" id="ARBA00023002"/>
    </source>
</evidence>
<evidence type="ECO:0000256" key="13">
    <source>
        <dbReference type="ARBA" id="ARBA00049886"/>
    </source>
</evidence>
<evidence type="ECO:0000313" key="17">
    <source>
        <dbReference type="Proteomes" id="UP001239167"/>
    </source>
</evidence>
<dbReference type="CDD" id="cd01284">
    <property type="entry name" value="Riboflavin_deaminase-reductase"/>
    <property type="match status" value="1"/>
</dbReference>
<comment type="pathway">
    <text evidence="2 14">Cofactor biosynthesis; riboflavin biosynthesis; 5-amino-6-(D-ribitylamino)uracil from GTP: step 2/4.</text>
</comment>
<evidence type="ECO:0000256" key="6">
    <source>
        <dbReference type="ARBA" id="ARBA00022619"/>
    </source>
</evidence>
<dbReference type="InterPro" id="IPR024072">
    <property type="entry name" value="DHFR-like_dom_sf"/>
</dbReference>
<dbReference type="NCBIfam" id="TIGR00227">
    <property type="entry name" value="ribD_Cterm"/>
    <property type="match status" value="1"/>
</dbReference>
<comment type="similarity">
    <text evidence="5 14">In the C-terminal section; belongs to the HTP reductase family.</text>
</comment>
<gene>
    <name evidence="16" type="ORF">J2S01_001232</name>
</gene>
<comment type="function">
    <text evidence="1 14">Converts 2,5-diamino-6-(ribosylamino)-4(3h)-pyrimidinone 5'-phosphate into 5-amino-6-(ribosylamino)-2,4(1h,3h)-pyrimidinedione 5'-phosphate.</text>
</comment>
<keyword evidence="17" id="KW-1185">Reference proteome</keyword>
<dbReference type="InterPro" id="IPR011549">
    <property type="entry name" value="RibD_C"/>
</dbReference>
<evidence type="ECO:0000256" key="12">
    <source>
        <dbReference type="ARBA" id="ARBA00049861"/>
    </source>
</evidence>
<accession>A0ABT9Y737</accession>
<comment type="catalytic activity">
    <reaction evidence="12 14">
        <text>5-amino-6-(5-phospho-D-ribitylamino)uracil + NADP(+) = 5-amino-6-(5-phospho-D-ribosylamino)uracil + NADPH + H(+)</text>
        <dbReference type="Rhea" id="RHEA:17845"/>
        <dbReference type="ChEBI" id="CHEBI:15378"/>
        <dbReference type="ChEBI" id="CHEBI:57783"/>
        <dbReference type="ChEBI" id="CHEBI:58349"/>
        <dbReference type="ChEBI" id="CHEBI:58421"/>
        <dbReference type="ChEBI" id="CHEBI:58453"/>
        <dbReference type="EC" id="1.1.1.193"/>
    </reaction>
</comment>
<keyword evidence="11" id="KW-0511">Multifunctional enzyme</keyword>
<comment type="cofactor">
    <cofactor evidence="14">
        <name>Zn(2+)</name>
        <dbReference type="ChEBI" id="CHEBI:29105"/>
    </cofactor>
    <text evidence="14">Binds 1 zinc ion.</text>
</comment>
<dbReference type="NCBIfam" id="TIGR00326">
    <property type="entry name" value="eubact_ribD"/>
    <property type="match status" value="1"/>
</dbReference>
<evidence type="ECO:0000256" key="1">
    <source>
        <dbReference type="ARBA" id="ARBA00002151"/>
    </source>
</evidence>
<dbReference type="Gene3D" id="3.40.430.10">
    <property type="entry name" value="Dihydrofolate Reductase, subunit A"/>
    <property type="match status" value="1"/>
</dbReference>
<dbReference type="SUPFAM" id="SSF53597">
    <property type="entry name" value="Dihydrofolate reductase-like"/>
    <property type="match status" value="1"/>
</dbReference>
<dbReference type="Gene3D" id="3.40.140.10">
    <property type="entry name" value="Cytidine Deaminase, domain 2"/>
    <property type="match status" value="1"/>
</dbReference>
<dbReference type="EC" id="1.1.1.193" evidence="14"/>
<dbReference type="Proteomes" id="UP001239167">
    <property type="component" value="Unassembled WGS sequence"/>
</dbReference>
<protein>
    <recommendedName>
        <fullName evidence="14">Riboflavin biosynthesis protein RibD</fullName>
    </recommendedName>
    <domain>
        <recommendedName>
            <fullName evidence="14">Diaminohydroxyphosphoribosylaminopyrimidine deaminase</fullName>
            <shortName evidence="14">DRAP deaminase</shortName>
            <ecNumber evidence="14">3.5.4.26</ecNumber>
        </recommendedName>
        <alternativeName>
            <fullName evidence="14">Riboflavin-specific deaminase</fullName>
        </alternativeName>
    </domain>
    <domain>
        <recommendedName>
            <fullName evidence="14">5-amino-6-(5-phosphoribosylamino)uracil reductase</fullName>
            <ecNumber evidence="14">1.1.1.193</ecNumber>
        </recommendedName>
        <alternativeName>
            <fullName evidence="14">HTP reductase</fullName>
        </alternativeName>
    </domain>
</protein>
<evidence type="ECO:0000256" key="9">
    <source>
        <dbReference type="ARBA" id="ARBA00022857"/>
    </source>
</evidence>
<keyword evidence="6 14" id="KW-0686">Riboflavin biosynthesis</keyword>
<dbReference type="PROSITE" id="PS51747">
    <property type="entry name" value="CYT_DCMP_DEAMINASES_2"/>
    <property type="match status" value="1"/>
</dbReference>
<feature type="domain" description="CMP/dCMP-type deaminase" evidence="15">
    <location>
        <begin position="2"/>
        <end position="124"/>
    </location>
</feature>
<dbReference type="PANTHER" id="PTHR38011">
    <property type="entry name" value="DIHYDROFOLATE REDUCTASE FAMILY PROTEIN (AFU_ORTHOLOGUE AFUA_8G06820)"/>
    <property type="match status" value="1"/>
</dbReference>
<dbReference type="PIRSF" id="PIRSF006769">
    <property type="entry name" value="RibD"/>
    <property type="match status" value="1"/>
</dbReference>
<dbReference type="SUPFAM" id="SSF53927">
    <property type="entry name" value="Cytidine deaminase-like"/>
    <property type="match status" value="1"/>
</dbReference>
<dbReference type="InterPro" id="IPR002734">
    <property type="entry name" value="RibDG_C"/>
</dbReference>
<name>A0ABT9Y737_9FIRM</name>
<keyword evidence="7 14" id="KW-0479">Metal-binding</keyword>
<evidence type="ECO:0000256" key="14">
    <source>
        <dbReference type="PIRNR" id="PIRNR006769"/>
    </source>
</evidence>
<keyword evidence="8 14" id="KW-0862">Zinc</keyword>
<evidence type="ECO:0000313" key="16">
    <source>
        <dbReference type="EMBL" id="MDQ0203516.1"/>
    </source>
</evidence>
<proteinExistence type="inferred from homology"/>
<evidence type="ECO:0000256" key="11">
    <source>
        <dbReference type="ARBA" id="ARBA00023268"/>
    </source>
</evidence>
<dbReference type="EMBL" id="JAUSUE010000007">
    <property type="protein sequence ID" value="MDQ0203516.1"/>
    <property type="molecule type" value="Genomic_DNA"/>
</dbReference>
<dbReference type="InterPro" id="IPR050765">
    <property type="entry name" value="Riboflavin_Biosynth_HTPR"/>
</dbReference>
<keyword evidence="9 14" id="KW-0521">NADP</keyword>
<dbReference type="EC" id="3.5.4.26" evidence="14"/>
<organism evidence="16 17">
    <name type="scientific">Pectinatus haikarae</name>
    <dbReference type="NCBI Taxonomy" id="349096"/>
    <lineage>
        <taxon>Bacteria</taxon>
        <taxon>Bacillati</taxon>
        <taxon>Bacillota</taxon>
        <taxon>Negativicutes</taxon>
        <taxon>Selenomonadales</taxon>
        <taxon>Selenomonadaceae</taxon>
        <taxon>Pectinatus</taxon>
    </lineage>
</organism>
<dbReference type="GO" id="GO:0008835">
    <property type="term" value="F:diaminohydroxyphosphoribosylaminopyrimidine deaminase activity"/>
    <property type="evidence" value="ECO:0007669"/>
    <property type="project" value="UniProtKB-EC"/>
</dbReference>
<comment type="pathway">
    <text evidence="3 14">Cofactor biosynthesis; riboflavin biosynthesis; 5-amino-6-(D-ribitylamino)uracil from GTP: step 3/4.</text>
</comment>
<evidence type="ECO:0000256" key="3">
    <source>
        <dbReference type="ARBA" id="ARBA00004910"/>
    </source>
</evidence>
<dbReference type="PROSITE" id="PS00903">
    <property type="entry name" value="CYT_DCMP_DEAMINASES_1"/>
    <property type="match status" value="1"/>
</dbReference>
<evidence type="ECO:0000256" key="7">
    <source>
        <dbReference type="ARBA" id="ARBA00022723"/>
    </source>
</evidence>
<dbReference type="Pfam" id="PF01872">
    <property type="entry name" value="RibD_C"/>
    <property type="match status" value="1"/>
</dbReference>